<evidence type="ECO:0000256" key="1">
    <source>
        <dbReference type="ARBA" id="ARBA00004127"/>
    </source>
</evidence>
<evidence type="ECO:0000256" key="2">
    <source>
        <dbReference type="ARBA" id="ARBA00022692"/>
    </source>
</evidence>
<evidence type="ECO:0000256" key="4">
    <source>
        <dbReference type="ARBA" id="ARBA00023136"/>
    </source>
</evidence>
<dbReference type="EMBL" id="MBFS01003024">
    <property type="protein sequence ID" value="PVU89717.1"/>
    <property type="molecule type" value="Genomic_DNA"/>
</dbReference>
<evidence type="ECO:0000256" key="3">
    <source>
        <dbReference type="ARBA" id="ARBA00022989"/>
    </source>
</evidence>
<dbReference type="Pfam" id="PF02656">
    <property type="entry name" value="DUF202"/>
    <property type="match status" value="1"/>
</dbReference>
<evidence type="ECO:0000256" key="5">
    <source>
        <dbReference type="SAM" id="Phobius"/>
    </source>
</evidence>
<protein>
    <recommendedName>
        <fullName evidence="6">DUF202 domain-containing protein</fullName>
    </recommendedName>
</protein>
<feature type="transmembrane region" description="Helical" evidence="5">
    <location>
        <begin position="34"/>
        <end position="53"/>
    </location>
</feature>
<dbReference type="InterPro" id="IPR003807">
    <property type="entry name" value="DUF202"/>
</dbReference>
<gene>
    <name evidence="7" type="ORF">BB560_006279</name>
</gene>
<dbReference type="AlphaFoldDB" id="A0A2T9YBK6"/>
<feature type="domain" description="DUF202" evidence="6">
    <location>
        <begin position="24"/>
        <end position="52"/>
    </location>
</feature>
<evidence type="ECO:0000259" key="6">
    <source>
        <dbReference type="Pfam" id="PF02656"/>
    </source>
</evidence>
<organism evidence="7 8">
    <name type="scientific">Smittium megazygosporum</name>
    <dbReference type="NCBI Taxonomy" id="133381"/>
    <lineage>
        <taxon>Eukaryota</taxon>
        <taxon>Fungi</taxon>
        <taxon>Fungi incertae sedis</taxon>
        <taxon>Zoopagomycota</taxon>
        <taxon>Kickxellomycotina</taxon>
        <taxon>Harpellomycetes</taxon>
        <taxon>Harpellales</taxon>
        <taxon>Legeriomycetaceae</taxon>
        <taxon>Smittium</taxon>
    </lineage>
</organism>
<evidence type="ECO:0000313" key="8">
    <source>
        <dbReference type="Proteomes" id="UP000245609"/>
    </source>
</evidence>
<name>A0A2T9YBK6_9FUNG</name>
<keyword evidence="4 5" id="KW-0472">Membrane</keyword>
<comment type="caution">
    <text evidence="7">The sequence shown here is derived from an EMBL/GenBank/DDBJ whole genome shotgun (WGS) entry which is preliminary data.</text>
</comment>
<keyword evidence="2 5" id="KW-0812">Transmembrane</keyword>
<evidence type="ECO:0000313" key="7">
    <source>
        <dbReference type="EMBL" id="PVU89717.1"/>
    </source>
</evidence>
<keyword evidence="8" id="KW-1185">Reference proteome</keyword>
<dbReference type="Proteomes" id="UP000245609">
    <property type="component" value="Unassembled WGS sequence"/>
</dbReference>
<comment type="subcellular location">
    <subcellularLocation>
        <location evidence="1">Endomembrane system</location>
        <topology evidence="1">Multi-pass membrane protein</topology>
    </subcellularLocation>
</comment>
<dbReference type="OrthoDB" id="2243669at2759"/>
<proteinExistence type="predicted"/>
<reference evidence="7 8" key="1">
    <citation type="journal article" date="2018" name="MBio">
        <title>Comparative Genomics Reveals the Core Gene Toolbox for the Fungus-Insect Symbiosis.</title>
        <authorList>
            <person name="Wang Y."/>
            <person name="Stata M."/>
            <person name="Wang W."/>
            <person name="Stajich J.E."/>
            <person name="White M.M."/>
            <person name="Moncalvo J.M."/>
        </authorList>
    </citation>
    <scope>NUCLEOTIDE SEQUENCE [LARGE SCALE GENOMIC DNA]</scope>
    <source>
        <strain evidence="7 8">SC-DP-2</strain>
    </source>
</reference>
<sequence length="59" mass="6775">MIEVQKSNSPGAQEEFYKSKVKGYLANERTFIRWMQFSVTISSIGIALLNFGYTKQNSH</sequence>
<keyword evidence="3 5" id="KW-1133">Transmembrane helix</keyword>
<dbReference type="GO" id="GO:0012505">
    <property type="term" value="C:endomembrane system"/>
    <property type="evidence" value="ECO:0007669"/>
    <property type="project" value="UniProtKB-SubCell"/>
</dbReference>
<accession>A0A2T9YBK6</accession>